<evidence type="ECO:0000256" key="1">
    <source>
        <dbReference type="SAM" id="MobiDB-lite"/>
    </source>
</evidence>
<dbReference type="SMART" id="SM00015">
    <property type="entry name" value="IQ"/>
    <property type="match status" value="3"/>
</dbReference>
<evidence type="ECO:0000313" key="3">
    <source>
        <dbReference type="Proteomes" id="UP000285060"/>
    </source>
</evidence>
<comment type="caution">
    <text evidence="2">The sequence shown here is derived from an EMBL/GenBank/DDBJ whole genome shotgun (WGS) entry which is preliminary data.</text>
</comment>
<protein>
    <submittedName>
        <fullName evidence="2">Uncharacterized protein</fullName>
    </submittedName>
</protein>
<feature type="region of interest" description="Disordered" evidence="1">
    <location>
        <begin position="61"/>
        <end position="90"/>
    </location>
</feature>
<organism evidence="2 3">
    <name type="scientific">Aphanomyces invadans</name>
    <dbReference type="NCBI Taxonomy" id="157072"/>
    <lineage>
        <taxon>Eukaryota</taxon>
        <taxon>Sar</taxon>
        <taxon>Stramenopiles</taxon>
        <taxon>Oomycota</taxon>
        <taxon>Saprolegniomycetes</taxon>
        <taxon>Saprolegniales</taxon>
        <taxon>Verrucalvaceae</taxon>
        <taxon>Aphanomyces</taxon>
    </lineage>
</organism>
<feature type="compositionally biased region" description="Basic and acidic residues" evidence="1">
    <location>
        <begin position="585"/>
        <end position="598"/>
    </location>
</feature>
<dbReference type="InterPro" id="IPR000048">
    <property type="entry name" value="IQ_motif_EF-hand-BS"/>
</dbReference>
<dbReference type="VEuPathDB" id="FungiDB:H310_04102"/>
<dbReference type="AlphaFoldDB" id="A0A3R6ZRR1"/>
<name>A0A3R6ZRR1_9STRA</name>
<sequence>MDVSDAALSSYSGDVSAHHVVAEIDTIKAILIREQLLERIGRAAVVIDRSVLELHGLTKLHRRRSSGNTTSRNEDNNDGDERPSASQKKEAEGLIATLENRIAAATKDVLELAPDLRMATVKVTDAIEHWRHAIDDDLTRTNRPHHVREFVFQRANYLEKMSHDMRTAYDGVALSAIFNGPPHPFLLPHDQVENLHASLGLPRLPSHGASTAHSTTFLTTSALVADRLTDLVTTVLHKRLPSIQQNNRAVIASTLTADIRRATKAIFHEHDRVHSPPCIEPPAYDPFDMIRQYPAQFRRRKSRLEILVSLKTLSRQLHQAATNIQRIYRGHRAKAIVGQVQLSVWAEARSMDFNARRLQRWARKRWSERMQATKRQVAATIVEKPIAPKGPSQTELYREAGRQRRMERDRAAAERRVQAALLLEKQRLGCSVIQGAFRQYNKRKTIRMLQVARRAAREFNAATHIQAFIRCTLAKMYARQLRERRQLDTVHYSSTLIQATYRGHRVRQRMSLAAALAASKHAGSPTKTKLPAVGLKPAVLKPQPTRPTRRQSTVTVPKPLQSPRDRLPSLVQPGPRRRKSGVSWEELKLKEPRIGDQL</sequence>
<dbReference type="CDD" id="cd23767">
    <property type="entry name" value="IQCD"/>
    <property type="match status" value="1"/>
</dbReference>
<evidence type="ECO:0000313" key="2">
    <source>
        <dbReference type="EMBL" id="RHY30919.1"/>
    </source>
</evidence>
<feature type="compositionally biased region" description="Basic and acidic residues" evidence="1">
    <location>
        <begin position="72"/>
        <end position="90"/>
    </location>
</feature>
<dbReference type="Proteomes" id="UP000285060">
    <property type="component" value="Unassembled WGS sequence"/>
</dbReference>
<accession>A0A3R6ZRR1</accession>
<feature type="region of interest" description="Disordered" evidence="1">
    <location>
        <begin position="519"/>
        <end position="598"/>
    </location>
</feature>
<gene>
    <name evidence="2" type="ORF">DYB32_003922</name>
</gene>
<dbReference type="PROSITE" id="PS50096">
    <property type="entry name" value="IQ"/>
    <property type="match status" value="3"/>
</dbReference>
<reference evidence="2 3" key="1">
    <citation type="submission" date="2018-08" db="EMBL/GenBank/DDBJ databases">
        <title>Aphanomyces genome sequencing and annotation.</title>
        <authorList>
            <person name="Minardi D."/>
            <person name="Oidtmann B."/>
            <person name="Van Der Giezen M."/>
            <person name="Studholme D.J."/>
        </authorList>
    </citation>
    <scope>NUCLEOTIDE SEQUENCE [LARGE SCALE GENOMIC DNA]</scope>
    <source>
        <strain evidence="2 3">NJM0002</strain>
    </source>
</reference>
<dbReference type="EMBL" id="QUSY01000262">
    <property type="protein sequence ID" value="RHY30919.1"/>
    <property type="molecule type" value="Genomic_DNA"/>
</dbReference>
<proteinExistence type="predicted"/>
<dbReference type="Pfam" id="PF00612">
    <property type="entry name" value="IQ"/>
    <property type="match status" value="2"/>
</dbReference>
<dbReference type="Gene3D" id="1.20.5.190">
    <property type="match status" value="1"/>
</dbReference>
<keyword evidence="3" id="KW-1185">Reference proteome</keyword>